<organism evidence="1 2">
    <name type="scientific">Planotetraspora silvatica</name>
    <dbReference type="NCBI Taxonomy" id="234614"/>
    <lineage>
        <taxon>Bacteria</taxon>
        <taxon>Bacillati</taxon>
        <taxon>Actinomycetota</taxon>
        <taxon>Actinomycetes</taxon>
        <taxon>Streptosporangiales</taxon>
        <taxon>Streptosporangiaceae</taxon>
        <taxon>Planotetraspora</taxon>
    </lineage>
</organism>
<evidence type="ECO:0008006" key="3">
    <source>
        <dbReference type="Google" id="ProtNLM"/>
    </source>
</evidence>
<gene>
    <name evidence="1" type="ORF">Psi02_33350</name>
</gene>
<dbReference type="EMBL" id="BOOQ01000021">
    <property type="protein sequence ID" value="GII46911.1"/>
    <property type="molecule type" value="Genomic_DNA"/>
</dbReference>
<dbReference type="AlphaFoldDB" id="A0A8J3XP10"/>
<dbReference type="Pfam" id="PF06224">
    <property type="entry name" value="AlkZ-like"/>
    <property type="match status" value="1"/>
</dbReference>
<sequence>MSTETDPVRLSFRDVCARRLEWHGLARPSAGSRPADVARAMAGVHAQVISGAELGVGLRIAGATRTDVRAALWGDHSLIKTFGPRGTVHLLPSDDLPLWVAALSAVPPPREGFPEDVRMTPEQTEKVLAAIAEALQDGELTIDELNDEVIHRAGSWAGDLVMPAFQGKWARWRQAVHLAGMRGVLCFGPNRGRKITYTHPGRWSPGFEPAETLPALAHVVKSYLRAYGPATPQRFAHWLNAPARWAADLFASLAGDLQQVEVEGIAAWVVAGDTAVPAPVTPSVRLLPYFDTYAYRVGNQPPGLLYPGRARDRVLRGNFQALIVDGVVAGLWHQRRSGGRVDLTVEPLVRLDAAQRDELGVQAERVGEILEAKPRLTIGTVTVGGHA</sequence>
<dbReference type="RefSeq" id="WP_203975024.1">
    <property type="nucleotide sequence ID" value="NZ_BAAAKY010000014.1"/>
</dbReference>
<protein>
    <recommendedName>
        <fullName evidence="3">Winged helix DNA-binding domain-containing protein</fullName>
    </recommendedName>
</protein>
<dbReference type="Proteomes" id="UP000644610">
    <property type="component" value="Unassembled WGS sequence"/>
</dbReference>
<comment type="caution">
    <text evidence="1">The sequence shown here is derived from an EMBL/GenBank/DDBJ whole genome shotgun (WGS) entry which is preliminary data.</text>
</comment>
<accession>A0A8J3XP10</accession>
<dbReference type="PANTHER" id="PTHR38479">
    <property type="entry name" value="LMO0824 PROTEIN"/>
    <property type="match status" value="1"/>
</dbReference>
<proteinExistence type="predicted"/>
<keyword evidence="2" id="KW-1185">Reference proteome</keyword>
<dbReference type="PANTHER" id="PTHR38479:SF2">
    <property type="entry name" value="WINGED HELIX DNA-BINDING DOMAIN-CONTAINING PROTEIN"/>
    <property type="match status" value="1"/>
</dbReference>
<evidence type="ECO:0000313" key="1">
    <source>
        <dbReference type="EMBL" id="GII46911.1"/>
    </source>
</evidence>
<name>A0A8J3XP10_9ACTN</name>
<dbReference type="InterPro" id="IPR009351">
    <property type="entry name" value="AlkZ-like"/>
</dbReference>
<reference evidence="1" key="1">
    <citation type="submission" date="2021-01" db="EMBL/GenBank/DDBJ databases">
        <title>Whole genome shotgun sequence of Planotetraspora silvatica NBRC 100141.</title>
        <authorList>
            <person name="Komaki H."/>
            <person name="Tamura T."/>
        </authorList>
    </citation>
    <scope>NUCLEOTIDE SEQUENCE</scope>
    <source>
        <strain evidence="1">NBRC 100141</strain>
    </source>
</reference>
<evidence type="ECO:0000313" key="2">
    <source>
        <dbReference type="Proteomes" id="UP000644610"/>
    </source>
</evidence>